<evidence type="ECO:0000256" key="2">
    <source>
        <dbReference type="SAM" id="Phobius"/>
    </source>
</evidence>
<dbReference type="SUPFAM" id="SSF53300">
    <property type="entry name" value="vWA-like"/>
    <property type="match status" value="1"/>
</dbReference>
<reference evidence="4 5" key="1">
    <citation type="journal article" date="2019" name="Int. J. Syst. Evol. Microbiol.">
        <title>The Global Catalogue of Microorganisms (GCM) 10K type strain sequencing project: providing services to taxonomists for standard genome sequencing and annotation.</title>
        <authorList>
            <consortium name="The Broad Institute Genomics Platform"/>
            <consortium name="The Broad Institute Genome Sequencing Center for Infectious Disease"/>
            <person name="Wu L."/>
            <person name="Ma J."/>
        </authorList>
    </citation>
    <scope>NUCLEOTIDE SEQUENCE [LARGE SCALE GENOMIC DNA]</scope>
    <source>
        <strain evidence="4 5">JCM 11136</strain>
    </source>
</reference>
<proteinExistence type="predicted"/>
<dbReference type="SUPFAM" id="SSF53850">
    <property type="entry name" value="Periplasmic binding protein-like II"/>
    <property type="match status" value="1"/>
</dbReference>
<organism evidence="4 5">
    <name type="scientific">Nonomuraea longicatena</name>
    <dbReference type="NCBI Taxonomy" id="83682"/>
    <lineage>
        <taxon>Bacteria</taxon>
        <taxon>Bacillati</taxon>
        <taxon>Actinomycetota</taxon>
        <taxon>Actinomycetes</taxon>
        <taxon>Streptosporangiales</taxon>
        <taxon>Streptosporangiaceae</taxon>
        <taxon>Nonomuraea</taxon>
    </lineage>
</organism>
<dbReference type="PROSITE" id="PS50234">
    <property type="entry name" value="VWFA"/>
    <property type="match status" value="1"/>
</dbReference>
<gene>
    <name evidence="4" type="ORF">GCM10009560_09490</name>
</gene>
<accession>A0ABN1NS58</accession>
<comment type="caution">
    <text evidence="4">The sequence shown here is derived from an EMBL/GenBank/DDBJ whole genome shotgun (WGS) entry which is preliminary data.</text>
</comment>
<keyword evidence="2" id="KW-0472">Membrane</keyword>
<evidence type="ECO:0000259" key="3">
    <source>
        <dbReference type="PROSITE" id="PS50234"/>
    </source>
</evidence>
<feature type="transmembrane region" description="Helical" evidence="2">
    <location>
        <begin position="31"/>
        <end position="53"/>
    </location>
</feature>
<dbReference type="InterPro" id="IPR036465">
    <property type="entry name" value="vWFA_dom_sf"/>
</dbReference>
<feature type="region of interest" description="Disordered" evidence="1">
    <location>
        <begin position="1"/>
        <end position="28"/>
    </location>
</feature>
<dbReference type="SMART" id="SM00327">
    <property type="entry name" value="VWA"/>
    <property type="match status" value="1"/>
</dbReference>
<name>A0ABN1NS58_9ACTN</name>
<evidence type="ECO:0000256" key="1">
    <source>
        <dbReference type="SAM" id="MobiDB-lite"/>
    </source>
</evidence>
<feature type="domain" description="VWFA" evidence="3">
    <location>
        <begin position="379"/>
        <end position="580"/>
    </location>
</feature>
<protein>
    <submittedName>
        <fullName evidence="4">Substrate-binding and VWA domain-containing protein</fullName>
    </submittedName>
</protein>
<dbReference type="Proteomes" id="UP001501578">
    <property type="component" value="Unassembled WGS sequence"/>
</dbReference>
<evidence type="ECO:0000313" key="5">
    <source>
        <dbReference type="Proteomes" id="UP001501578"/>
    </source>
</evidence>
<sequence>MGRHRTDELDDGPQAAEPPPRRRTPSGRGRVLVPLAGAVALAVLLGVAAFVIFTRDHDCTGGKLQLSVVAAPDIQPAIGKVAKSFNKSLHSIDSRCVEVKVTAENPFRTASGLASGKVTADVWVADSSFMVAEARASKAGAALPEPSGSVANSPIVLAAAKSMADKLSGALQPSWASMISAANVADPDGPGRKVRVLALDPKKNSAGLGALLAAAGAAKQAKLDDNAMVGALKELSDQVVTSPEALLATLGVRSGKRVPLGVTSEQSVYAHNSKKPDSLVVPFYPSEGTLSLDYPLVITTKDPARQKAAAAFQKELGGQSAQKTLQRQGFRTPDGRAGGDVLTKAGGFNPARPPALNRPNPKRVAAMSQSWSRLSLGTRMLALLDVSGTMAYPVPGTTMTRMQAITKIAGEGLSLFEANTEIGVWAFSTHLEGTQDWRELVAVGPLSESAGGVLRKDALLSQLSAVQVKPTGNTGLNDTLKAAYAQMSKEYADDKINTVVVLTDGAGNDDPEGGIADAELLSYLKKTYDPKRPVSILLIAFGPDAPRGKAQMDALARATGGEAYIARNIMQVRDFFAQGMARRLCAPRCDG</sequence>
<dbReference type="EMBL" id="BAAAHQ010000002">
    <property type="protein sequence ID" value="GAA0915287.1"/>
    <property type="molecule type" value="Genomic_DNA"/>
</dbReference>
<keyword evidence="2" id="KW-1133">Transmembrane helix</keyword>
<dbReference type="Pfam" id="PF00092">
    <property type="entry name" value="VWA"/>
    <property type="match status" value="1"/>
</dbReference>
<dbReference type="InterPro" id="IPR002035">
    <property type="entry name" value="VWF_A"/>
</dbReference>
<dbReference type="RefSeq" id="WP_343948443.1">
    <property type="nucleotide sequence ID" value="NZ_BAAAHQ010000002.1"/>
</dbReference>
<dbReference type="Pfam" id="PF13531">
    <property type="entry name" value="SBP_bac_11"/>
    <property type="match status" value="1"/>
</dbReference>
<keyword evidence="2" id="KW-0812">Transmembrane</keyword>
<dbReference type="Gene3D" id="3.40.50.410">
    <property type="entry name" value="von Willebrand factor, type A domain"/>
    <property type="match status" value="1"/>
</dbReference>
<keyword evidence="5" id="KW-1185">Reference proteome</keyword>
<evidence type="ECO:0000313" key="4">
    <source>
        <dbReference type="EMBL" id="GAA0915287.1"/>
    </source>
</evidence>
<dbReference type="Gene3D" id="3.40.190.10">
    <property type="entry name" value="Periplasmic binding protein-like II"/>
    <property type="match status" value="2"/>
</dbReference>